<sequence>MNFATAHNAITLPPPYNQNSPADQNSVSTFINKLFENGTGQVRNPTAMTNGILAAAQADQPGYWLIDNATQAAILELWLTIWTNHVLGIANTPTNGVPATTRATDIALFESIAAYVQANHSALYVPDITYHGPVAGPNSAPVYDIDGYERADLFLTNTEIAQPRGLAAAQKQFNILAFLELFATGAHFVAINSVDDIPFGTPPAFLDMFKENGALYEKTSTAYMHSHYSGAKGLTNIGAGYAYPNDIGGSTTGTMLGGYIGARTGSTLRTIFGAALGALSDAITADDAPTPCPFVCSLLAGNTSWLAPNTFFQLEGWPGILSRGFGAKGRHGQDFSVHQTTKWNIATYGASPFSEKRGTTVFLAPNNWNPVQSVTTWTQYAGSKTLQGWYDTNLIRPTANLL</sequence>
<name>A0A853L0C9_9PROT</name>
<evidence type="ECO:0000313" key="1">
    <source>
        <dbReference type="EMBL" id="OAZ10319.1"/>
    </source>
</evidence>
<reference evidence="1 2" key="1">
    <citation type="submission" date="2014-07" db="EMBL/GenBank/DDBJ databases">
        <title>Draft genome sequence of Thalassospira tepidiphila 1-1B.</title>
        <authorList>
            <person name="Lai Q."/>
            <person name="Shao Z."/>
        </authorList>
    </citation>
    <scope>NUCLEOTIDE SEQUENCE [LARGE SCALE GENOMIC DNA]</scope>
    <source>
        <strain evidence="1 2">MCCC 1A03514</strain>
    </source>
</reference>
<comment type="caution">
    <text evidence="1">The sequence shown here is derived from an EMBL/GenBank/DDBJ whole genome shotgun (WGS) entry which is preliminary data.</text>
</comment>
<dbReference type="EMBL" id="JPVZ01000003">
    <property type="protein sequence ID" value="OAZ10319.1"/>
    <property type="molecule type" value="Genomic_DNA"/>
</dbReference>
<dbReference type="AlphaFoldDB" id="A0A853L0C9"/>
<proteinExistence type="predicted"/>
<evidence type="ECO:0000313" key="2">
    <source>
        <dbReference type="Proteomes" id="UP000094009"/>
    </source>
</evidence>
<dbReference type="Proteomes" id="UP000094009">
    <property type="component" value="Unassembled WGS sequence"/>
</dbReference>
<protein>
    <submittedName>
        <fullName evidence="1">Uncharacterized protein</fullName>
    </submittedName>
</protein>
<dbReference type="RefSeq" id="WP_064780664.1">
    <property type="nucleotide sequence ID" value="NZ_JPVZ01000003.1"/>
</dbReference>
<gene>
    <name evidence="1" type="ORF">TH4_08755</name>
</gene>
<organism evidence="1 2">
    <name type="scientific">Thalassospira tepidiphila MCCC 1A03514</name>
    <dbReference type="NCBI Taxonomy" id="1177930"/>
    <lineage>
        <taxon>Bacteria</taxon>
        <taxon>Pseudomonadati</taxon>
        <taxon>Pseudomonadota</taxon>
        <taxon>Alphaproteobacteria</taxon>
        <taxon>Rhodospirillales</taxon>
        <taxon>Thalassospiraceae</taxon>
        <taxon>Thalassospira</taxon>
    </lineage>
</organism>
<accession>A0A853L0C9</accession>